<name>A0A9D4E6K1_DREPO</name>
<evidence type="ECO:0000313" key="1">
    <source>
        <dbReference type="EMBL" id="KAH3773713.1"/>
    </source>
</evidence>
<evidence type="ECO:0000313" key="2">
    <source>
        <dbReference type="Proteomes" id="UP000828390"/>
    </source>
</evidence>
<sequence>MFKPSCPKTRLIYYSNEFCKLGLTLPGKASKELRTGLRQPKRDDLNLRMMSCRVAATRKYSCLSNELLSKN</sequence>
<dbReference type="AlphaFoldDB" id="A0A9D4E6K1"/>
<comment type="caution">
    <text evidence="1">The sequence shown here is derived from an EMBL/GenBank/DDBJ whole genome shotgun (WGS) entry which is preliminary data.</text>
</comment>
<keyword evidence="2" id="KW-1185">Reference proteome</keyword>
<proteinExistence type="predicted"/>
<gene>
    <name evidence="1" type="ORF">DPMN_175081</name>
</gene>
<reference evidence="1" key="1">
    <citation type="journal article" date="2019" name="bioRxiv">
        <title>The Genome of the Zebra Mussel, Dreissena polymorpha: A Resource for Invasive Species Research.</title>
        <authorList>
            <person name="McCartney M.A."/>
            <person name="Auch B."/>
            <person name="Kono T."/>
            <person name="Mallez S."/>
            <person name="Zhang Y."/>
            <person name="Obille A."/>
            <person name="Becker A."/>
            <person name="Abrahante J.E."/>
            <person name="Garbe J."/>
            <person name="Badalamenti J.P."/>
            <person name="Herman A."/>
            <person name="Mangelson H."/>
            <person name="Liachko I."/>
            <person name="Sullivan S."/>
            <person name="Sone E.D."/>
            <person name="Koren S."/>
            <person name="Silverstein K.A.T."/>
            <person name="Beckman K.B."/>
            <person name="Gohl D.M."/>
        </authorList>
    </citation>
    <scope>NUCLEOTIDE SEQUENCE</scope>
    <source>
        <strain evidence="1">Duluth1</strain>
        <tissue evidence="1">Whole animal</tissue>
    </source>
</reference>
<accession>A0A9D4E6K1</accession>
<dbReference type="Proteomes" id="UP000828390">
    <property type="component" value="Unassembled WGS sequence"/>
</dbReference>
<reference evidence="1" key="2">
    <citation type="submission" date="2020-11" db="EMBL/GenBank/DDBJ databases">
        <authorList>
            <person name="McCartney M.A."/>
            <person name="Auch B."/>
            <person name="Kono T."/>
            <person name="Mallez S."/>
            <person name="Becker A."/>
            <person name="Gohl D.M."/>
            <person name="Silverstein K.A.T."/>
            <person name="Koren S."/>
            <person name="Bechman K.B."/>
            <person name="Herman A."/>
            <person name="Abrahante J.E."/>
            <person name="Garbe J."/>
        </authorList>
    </citation>
    <scope>NUCLEOTIDE SEQUENCE</scope>
    <source>
        <strain evidence="1">Duluth1</strain>
        <tissue evidence="1">Whole animal</tissue>
    </source>
</reference>
<organism evidence="1 2">
    <name type="scientific">Dreissena polymorpha</name>
    <name type="common">Zebra mussel</name>
    <name type="synonym">Mytilus polymorpha</name>
    <dbReference type="NCBI Taxonomy" id="45954"/>
    <lineage>
        <taxon>Eukaryota</taxon>
        <taxon>Metazoa</taxon>
        <taxon>Spiralia</taxon>
        <taxon>Lophotrochozoa</taxon>
        <taxon>Mollusca</taxon>
        <taxon>Bivalvia</taxon>
        <taxon>Autobranchia</taxon>
        <taxon>Heteroconchia</taxon>
        <taxon>Euheterodonta</taxon>
        <taxon>Imparidentia</taxon>
        <taxon>Neoheterodontei</taxon>
        <taxon>Myida</taxon>
        <taxon>Dreissenoidea</taxon>
        <taxon>Dreissenidae</taxon>
        <taxon>Dreissena</taxon>
    </lineage>
</organism>
<protein>
    <submittedName>
        <fullName evidence="1">Uncharacterized protein</fullName>
    </submittedName>
</protein>
<dbReference type="EMBL" id="JAIWYP010000009">
    <property type="protein sequence ID" value="KAH3773713.1"/>
    <property type="molecule type" value="Genomic_DNA"/>
</dbReference>